<gene>
    <name evidence="1" type="ORF">S01H1_13790</name>
</gene>
<evidence type="ECO:0008006" key="2">
    <source>
        <dbReference type="Google" id="ProtNLM"/>
    </source>
</evidence>
<reference evidence="1" key="1">
    <citation type="journal article" date="2014" name="Front. Microbiol.">
        <title>High frequency of phylogenetically diverse reductive dehalogenase-homologous genes in deep subseafloor sedimentary metagenomes.</title>
        <authorList>
            <person name="Kawai M."/>
            <person name="Futagami T."/>
            <person name="Toyoda A."/>
            <person name="Takaki Y."/>
            <person name="Nishi S."/>
            <person name="Hori S."/>
            <person name="Arai W."/>
            <person name="Tsubouchi T."/>
            <person name="Morono Y."/>
            <person name="Uchiyama I."/>
            <person name="Ito T."/>
            <person name="Fujiyama A."/>
            <person name="Inagaki F."/>
            <person name="Takami H."/>
        </authorList>
    </citation>
    <scope>NUCLEOTIDE SEQUENCE</scope>
    <source>
        <strain evidence="1">Expedition CK06-06</strain>
    </source>
</reference>
<comment type="caution">
    <text evidence="1">The sequence shown here is derived from an EMBL/GenBank/DDBJ whole genome shotgun (WGS) entry which is preliminary data.</text>
</comment>
<name>X0SCD7_9ZZZZ</name>
<proteinExistence type="predicted"/>
<sequence length="61" mass="7276">MHYFDFPVIDLEKDSKRVTFVIADSPRLREIVKQYWANSLSVEPVRYNSVLRSLKTRIFNS</sequence>
<accession>X0SCD7</accession>
<dbReference type="EMBL" id="BARS01007130">
    <property type="protein sequence ID" value="GAF78728.1"/>
    <property type="molecule type" value="Genomic_DNA"/>
</dbReference>
<dbReference type="AlphaFoldDB" id="X0SCD7"/>
<organism evidence="1">
    <name type="scientific">marine sediment metagenome</name>
    <dbReference type="NCBI Taxonomy" id="412755"/>
    <lineage>
        <taxon>unclassified sequences</taxon>
        <taxon>metagenomes</taxon>
        <taxon>ecological metagenomes</taxon>
    </lineage>
</organism>
<evidence type="ECO:0000313" key="1">
    <source>
        <dbReference type="EMBL" id="GAF78728.1"/>
    </source>
</evidence>
<protein>
    <recommendedName>
        <fullName evidence="2">DUF5659 domain-containing protein</fullName>
    </recommendedName>
</protein>